<organism evidence="1 2">
    <name type="scientific">Aphanothece hegewaldii CCALA 016</name>
    <dbReference type="NCBI Taxonomy" id="2107694"/>
    <lineage>
        <taxon>Bacteria</taxon>
        <taxon>Bacillati</taxon>
        <taxon>Cyanobacteriota</taxon>
        <taxon>Cyanophyceae</taxon>
        <taxon>Oscillatoriophycideae</taxon>
        <taxon>Chroococcales</taxon>
        <taxon>Aphanothecaceae</taxon>
        <taxon>Aphanothece</taxon>
    </lineage>
</organism>
<gene>
    <name evidence="1" type="ORF">C7H19_25075</name>
</gene>
<evidence type="ECO:0000313" key="1">
    <source>
        <dbReference type="EMBL" id="PSF26710.1"/>
    </source>
</evidence>
<dbReference type="RefSeq" id="WP_181280751.1">
    <property type="nucleotide sequence ID" value="NZ_PXOH01000096.1"/>
</dbReference>
<reference evidence="1 2" key="1">
    <citation type="submission" date="2018-03" db="EMBL/GenBank/DDBJ databases">
        <title>The ancient ancestry and fast evolution of plastids.</title>
        <authorList>
            <person name="Moore K.R."/>
            <person name="Magnabosco C."/>
            <person name="Momper L."/>
            <person name="Gold D.A."/>
            <person name="Bosak T."/>
            <person name="Fournier G.P."/>
        </authorList>
    </citation>
    <scope>NUCLEOTIDE SEQUENCE [LARGE SCALE GENOMIC DNA]</scope>
    <source>
        <strain evidence="1 2">CCALA 016</strain>
    </source>
</reference>
<dbReference type="EMBL" id="PXOH01000096">
    <property type="protein sequence ID" value="PSF26710.1"/>
    <property type="molecule type" value="Genomic_DNA"/>
</dbReference>
<feature type="non-terminal residue" evidence="1">
    <location>
        <position position="1"/>
    </location>
</feature>
<accession>A0A2T1LQB8</accession>
<sequence>TGHFVLLHYQARPVGLRRFGAMYQGNYFTLDVLEAKTPSRTLFLPESPGILPPNAVICYPNSRLIVNDFSGVIQSA</sequence>
<proteinExistence type="predicted"/>
<name>A0A2T1LQB8_9CHRO</name>
<reference evidence="1 2" key="2">
    <citation type="submission" date="2018-03" db="EMBL/GenBank/DDBJ databases">
        <authorList>
            <person name="Keele B.F."/>
        </authorList>
    </citation>
    <scope>NUCLEOTIDE SEQUENCE [LARGE SCALE GENOMIC DNA]</scope>
    <source>
        <strain evidence="1 2">CCALA 016</strain>
    </source>
</reference>
<dbReference type="Proteomes" id="UP000239001">
    <property type="component" value="Unassembled WGS sequence"/>
</dbReference>
<evidence type="ECO:0000313" key="2">
    <source>
        <dbReference type="Proteomes" id="UP000239001"/>
    </source>
</evidence>
<protein>
    <submittedName>
        <fullName evidence="1">Uncharacterized protein</fullName>
    </submittedName>
</protein>
<keyword evidence="2" id="KW-1185">Reference proteome</keyword>
<dbReference type="AlphaFoldDB" id="A0A2T1LQB8"/>
<comment type="caution">
    <text evidence="1">The sequence shown here is derived from an EMBL/GenBank/DDBJ whole genome shotgun (WGS) entry which is preliminary data.</text>
</comment>